<protein>
    <submittedName>
        <fullName evidence="1">Uncharacterized protein</fullName>
    </submittedName>
</protein>
<proteinExistence type="predicted"/>
<dbReference type="Proteomes" id="UP000503164">
    <property type="component" value="Plasmid pCM2_1101"/>
</dbReference>
<dbReference type="KEGG" id="ccap:AES38_15300"/>
<evidence type="ECO:0000313" key="1">
    <source>
        <dbReference type="EMBL" id="QIS46461.1"/>
    </source>
</evidence>
<sequence length="106" mass="11954">MVVGVDYLMTDDQVQRIREEPVHVAYRGLALVVQASARVSRLEQFERYDRHAELEVVHGGDVVAYIARDSVDQRLFFTARMFDVGLLGWGSRTLMDGIAAVLGERS</sequence>
<dbReference type="EMBL" id="CP048050">
    <property type="protein sequence ID" value="QIS46461.1"/>
    <property type="molecule type" value="Genomic_DNA"/>
</dbReference>
<keyword evidence="2" id="KW-1185">Reference proteome</keyword>
<dbReference type="AlphaFoldDB" id="A0A0M3RS44"/>
<gene>
    <name evidence="1" type="ORF">GW570_14840</name>
</gene>
<reference evidence="1 2" key="1">
    <citation type="journal article" date="2020" name="Mol. Plant Pathol.">
        <title>Plasmid composition and the chpG gene determine the virulence level of Clavibacter capsici natural isolates in pepper.</title>
        <authorList>
            <person name="Hwang I.S."/>
            <person name="Lee H.M."/>
            <person name="Oh E.J."/>
            <person name="Lee S."/>
            <person name="Heu S."/>
            <person name="Oh C.S."/>
        </authorList>
    </citation>
    <scope>NUCLEOTIDE SEQUENCE [LARGE SCALE GENOMIC DNA]</scope>
    <source>
        <strain evidence="1 2">1101</strain>
    </source>
</reference>
<name>A0A0M3RS44_9MICO</name>
<evidence type="ECO:0000313" key="2">
    <source>
        <dbReference type="Proteomes" id="UP000503164"/>
    </source>
</evidence>
<keyword evidence="1" id="KW-0614">Plasmid</keyword>
<geneLocation type="plasmid" evidence="1 2">
    <name>pCM2_1101</name>
</geneLocation>
<accession>A0A0M3RS44</accession>
<organism evidence="1 2">
    <name type="scientific">Clavibacter capsici</name>
    <dbReference type="NCBI Taxonomy" id="1874630"/>
    <lineage>
        <taxon>Bacteria</taxon>
        <taxon>Bacillati</taxon>
        <taxon>Actinomycetota</taxon>
        <taxon>Actinomycetes</taxon>
        <taxon>Micrococcales</taxon>
        <taxon>Microbacteriaceae</taxon>
        <taxon>Clavibacter</taxon>
    </lineage>
</organism>